<accession>A0A0X3PD65</accession>
<proteinExistence type="predicted"/>
<dbReference type="EMBL" id="GEEE01013446">
    <property type="protein sequence ID" value="JAP49779.1"/>
    <property type="molecule type" value="Transcribed_RNA"/>
</dbReference>
<protein>
    <submittedName>
        <fullName evidence="1">Uncharacterized protein</fullName>
    </submittedName>
</protein>
<sequence length="115" mass="12254">VLPWFSVSPSSDETGTSGELSLKAGRTSSILCKNCAKINGTRRSRTACMTCSSTVGNSERGVSALRVAEEALVRVFSTSCIVELSWNDEVVMSEACSLSSLIGHCVCACIHLRSY</sequence>
<feature type="non-terminal residue" evidence="1">
    <location>
        <position position="1"/>
    </location>
</feature>
<evidence type="ECO:0000313" key="1">
    <source>
        <dbReference type="EMBL" id="JAP49779.1"/>
    </source>
</evidence>
<reference evidence="1" key="1">
    <citation type="submission" date="2016-01" db="EMBL/GenBank/DDBJ databases">
        <title>Reference transcriptome for the parasite Schistocephalus solidus: insights into the molecular evolution of parasitism.</title>
        <authorList>
            <person name="Hebert F.O."/>
            <person name="Grambauer S."/>
            <person name="Barber I."/>
            <person name="Landry C.R."/>
            <person name="Aubin-Horth N."/>
        </authorList>
    </citation>
    <scope>NUCLEOTIDE SEQUENCE</scope>
</reference>
<organism evidence="1">
    <name type="scientific">Schistocephalus solidus</name>
    <name type="common">Tapeworm</name>
    <dbReference type="NCBI Taxonomy" id="70667"/>
    <lineage>
        <taxon>Eukaryota</taxon>
        <taxon>Metazoa</taxon>
        <taxon>Spiralia</taxon>
        <taxon>Lophotrochozoa</taxon>
        <taxon>Platyhelminthes</taxon>
        <taxon>Cestoda</taxon>
        <taxon>Eucestoda</taxon>
        <taxon>Diphyllobothriidea</taxon>
        <taxon>Diphyllobothriidae</taxon>
        <taxon>Schistocephalus</taxon>
    </lineage>
</organism>
<dbReference type="AlphaFoldDB" id="A0A0X3PD65"/>
<name>A0A0X3PD65_SCHSO</name>
<gene>
    <name evidence="1" type="ORF">TR113723</name>
</gene>